<evidence type="ECO:0000313" key="6">
    <source>
        <dbReference type="EMBL" id="KAK5782904.1"/>
    </source>
</evidence>
<dbReference type="InterPro" id="IPR002075">
    <property type="entry name" value="NTF2_dom"/>
</dbReference>
<comment type="caution">
    <text evidence="6">The sequence shown here is derived from an EMBL/GenBank/DDBJ whole genome shotgun (WGS) entry which is preliminary data.</text>
</comment>
<dbReference type="Gene3D" id="3.10.450.50">
    <property type="match status" value="1"/>
</dbReference>
<evidence type="ECO:0000256" key="1">
    <source>
        <dbReference type="ARBA" id="ARBA00022884"/>
    </source>
</evidence>
<feature type="compositionally biased region" description="Low complexity" evidence="3">
    <location>
        <begin position="485"/>
        <end position="497"/>
    </location>
</feature>
<feature type="region of interest" description="Disordered" evidence="3">
    <location>
        <begin position="356"/>
        <end position="386"/>
    </location>
</feature>
<dbReference type="PANTHER" id="PTHR10693:SF75">
    <property type="entry name" value="NUCLEAR TRANSPORT FACTOR 2"/>
    <property type="match status" value="1"/>
</dbReference>
<dbReference type="SUPFAM" id="SSF54427">
    <property type="entry name" value="NTF2-like"/>
    <property type="match status" value="1"/>
</dbReference>
<dbReference type="CDD" id="cd00590">
    <property type="entry name" value="RRM_SF"/>
    <property type="match status" value="1"/>
</dbReference>
<reference evidence="6 7" key="1">
    <citation type="submission" date="2023-03" db="EMBL/GenBank/DDBJ databases">
        <title>WGS of Gossypium arboreum.</title>
        <authorList>
            <person name="Yu D."/>
        </authorList>
    </citation>
    <scope>NUCLEOTIDE SEQUENCE [LARGE SCALE GENOMIC DNA]</scope>
    <source>
        <tissue evidence="6">Leaf</tissue>
    </source>
</reference>
<feature type="domain" description="RRM" evidence="4">
    <location>
        <begin position="506"/>
        <end position="582"/>
    </location>
</feature>
<dbReference type="PROSITE" id="PS50102">
    <property type="entry name" value="RRM"/>
    <property type="match status" value="1"/>
</dbReference>
<protein>
    <recommendedName>
        <fullName evidence="8">Ras GTPase-activating protein-binding protein 2-like</fullName>
    </recommendedName>
</protein>
<evidence type="ECO:0000256" key="2">
    <source>
        <dbReference type="PROSITE-ProRule" id="PRU00176"/>
    </source>
</evidence>
<evidence type="ECO:0000256" key="3">
    <source>
        <dbReference type="SAM" id="MobiDB-lite"/>
    </source>
</evidence>
<dbReference type="InterPro" id="IPR012677">
    <property type="entry name" value="Nucleotide-bd_a/b_plait_sf"/>
</dbReference>
<name>A0ABR0MX79_GOSAR</name>
<evidence type="ECO:0000313" key="7">
    <source>
        <dbReference type="Proteomes" id="UP001358586"/>
    </source>
</evidence>
<dbReference type="InterPro" id="IPR039539">
    <property type="entry name" value="Ras_GTPase_bind_prot"/>
</dbReference>
<evidence type="ECO:0000259" key="5">
    <source>
        <dbReference type="PROSITE" id="PS50177"/>
    </source>
</evidence>
<proteinExistence type="predicted"/>
<feature type="compositionally biased region" description="Polar residues" evidence="3">
    <location>
        <begin position="356"/>
        <end position="368"/>
    </location>
</feature>
<dbReference type="EMBL" id="JARKNE010000011">
    <property type="protein sequence ID" value="KAK5782904.1"/>
    <property type="molecule type" value="Genomic_DNA"/>
</dbReference>
<dbReference type="CDD" id="cd00780">
    <property type="entry name" value="NTF2"/>
    <property type="match status" value="1"/>
</dbReference>
<feature type="region of interest" description="Disordered" evidence="3">
    <location>
        <begin position="574"/>
        <end position="664"/>
    </location>
</feature>
<dbReference type="InterPro" id="IPR018222">
    <property type="entry name" value="Nuclear_transport_factor_2_euk"/>
</dbReference>
<dbReference type="Pfam" id="PF00076">
    <property type="entry name" value="RRM_1"/>
    <property type="match status" value="1"/>
</dbReference>
<keyword evidence="1 2" id="KW-0694">RNA-binding</keyword>
<evidence type="ECO:0008006" key="8">
    <source>
        <dbReference type="Google" id="ProtNLM"/>
    </source>
</evidence>
<dbReference type="SMART" id="SM00360">
    <property type="entry name" value="RRM"/>
    <property type="match status" value="1"/>
</dbReference>
<dbReference type="InterPro" id="IPR032710">
    <property type="entry name" value="NTF2-like_dom_sf"/>
</dbReference>
<dbReference type="PROSITE" id="PS50177">
    <property type="entry name" value="NTF2_DOMAIN"/>
    <property type="match status" value="1"/>
</dbReference>
<gene>
    <name evidence="6" type="ORF">PVK06_037409</name>
</gene>
<evidence type="ECO:0000259" key="4">
    <source>
        <dbReference type="PROSITE" id="PS50102"/>
    </source>
</evidence>
<dbReference type="InterPro" id="IPR000504">
    <property type="entry name" value="RRM_dom"/>
</dbReference>
<accession>A0ABR0MX79</accession>
<feature type="domain" description="NTF2" evidence="5">
    <location>
        <begin position="223"/>
        <end position="339"/>
    </location>
</feature>
<keyword evidence="7" id="KW-1185">Reference proteome</keyword>
<dbReference type="Pfam" id="PF02136">
    <property type="entry name" value="NTF2"/>
    <property type="match status" value="1"/>
</dbReference>
<organism evidence="6 7">
    <name type="scientific">Gossypium arboreum</name>
    <name type="common">Tree cotton</name>
    <name type="synonym">Gossypium nanking</name>
    <dbReference type="NCBI Taxonomy" id="29729"/>
    <lineage>
        <taxon>Eukaryota</taxon>
        <taxon>Viridiplantae</taxon>
        <taxon>Streptophyta</taxon>
        <taxon>Embryophyta</taxon>
        <taxon>Tracheophyta</taxon>
        <taxon>Spermatophyta</taxon>
        <taxon>Magnoliopsida</taxon>
        <taxon>eudicotyledons</taxon>
        <taxon>Gunneridae</taxon>
        <taxon>Pentapetalae</taxon>
        <taxon>rosids</taxon>
        <taxon>malvids</taxon>
        <taxon>Malvales</taxon>
        <taxon>Malvaceae</taxon>
        <taxon>Malvoideae</taxon>
        <taxon>Gossypium</taxon>
    </lineage>
</organism>
<dbReference type="SUPFAM" id="SSF54928">
    <property type="entry name" value="RNA-binding domain, RBD"/>
    <property type="match status" value="1"/>
</dbReference>
<dbReference type="Proteomes" id="UP001358586">
    <property type="component" value="Chromosome 11"/>
</dbReference>
<dbReference type="InterPro" id="IPR035979">
    <property type="entry name" value="RBD_domain_sf"/>
</dbReference>
<dbReference type="PANTHER" id="PTHR10693">
    <property type="entry name" value="RAS GTPASE-ACTIVATING PROTEIN-BINDING PROTEIN"/>
    <property type="match status" value="1"/>
</dbReference>
<feature type="compositionally biased region" description="Gly residues" evidence="3">
    <location>
        <begin position="611"/>
        <end position="621"/>
    </location>
</feature>
<feature type="region of interest" description="Disordered" evidence="3">
    <location>
        <begin position="485"/>
        <end position="504"/>
    </location>
</feature>
<sequence length="664" mass="73465">MRFGPEEYAPLQLAASHCRSKLDRNLRATAMLCRAFSSFIRSLTAAALFDSTTIFRYPCFHSKSKPSRICHNSASNTEQRPSPGFLYIPTATSHSYPEPTLQQQLQPARSDDLHAPSVLSFTELSAGGSHPVEILLHLNNNRACHTVFDKFVDSVRKLDRRKLVDNRFGYVSLVNFNIVFIYIKSDICTLRIFLCTMSDRYIFKMAMQEGSPADTHTPSAQVVGNAFVEQYYHILHQSPNLVHRFYQDLSCLSRPDMFGNMTTVTTMQAINEKVLSLNYQDYTAEIKTADAQDSFEKGVIVVVTGCLTGKDNIRRKFTQTFFLAPQDKGYFVLNDIFRYIEDDELQNTIPVNGVSEQASTSILTSEPEPSNDHPVEDPLTYPEDEDINNGAEVCDPSDEEEGSVIEEEVVEPQKVVNQNESVVVDDSTPAVLEDAPKKSYASIVKVMKSTAPPTLVNVTTRYARVVPAEQRSNVSAKPAPVAPIVAVPNSDNAPESSNENEEAEGHSIYVRNLPYNATPAQLEEAFKKFGPIKRNGIQVRSNKQGFTFGFVEFETPSSVQSALEASPITIGDRQAAVEEKRTSTRVGSSGRARYTSGKGGFRSDSFRGRGNFSGGRGGGYGRNEFRNQGEFSGRSKGPDGRNGDSYQRANQNGRGGRQGVAPKP</sequence>
<dbReference type="Gene3D" id="3.30.70.330">
    <property type="match status" value="1"/>
</dbReference>